<dbReference type="InterPro" id="IPR014054">
    <property type="entry name" value="Phage_regulatory_Rha"/>
</dbReference>
<name>A0A6B8TDT1_9CORY</name>
<feature type="domain" description="Antirepressor protein C-terminal" evidence="1">
    <location>
        <begin position="136"/>
        <end position="237"/>
    </location>
</feature>
<evidence type="ECO:0000313" key="2">
    <source>
        <dbReference type="EMBL" id="QGS34088.1"/>
    </source>
</evidence>
<dbReference type="GO" id="GO:0003677">
    <property type="term" value="F:DNA binding"/>
    <property type="evidence" value="ECO:0007669"/>
    <property type="project" value="InterPro"/>
</dbReference>
<accession>A0A6B8TDT1</accession>
<dbReference type="Pfam" id="PF03374">
    <property type="entry name" value="ANT"/>
    <property type="match status" value="1"/>
</dbReference>
<dbReference type="Pfam" id="PF09669">
    <property type="entry name" value="Phage_pRha"/>
    <property type="match status" value="1"/>
</dbReference>
<dbReference type="EMBL" id="CP046322">
    <property type="protein sequence ID" value="QGS34088.1"/>
    <property type="molecule type" value="Genomic_DNA"/>
</dbReference>
<evidence type="ECO:0000313" key="3">
    <source>
        <dbReference type="Proteomes" id="UP000426857"/>
    </source>
</evidence>
<gene>
    <name evidence="2" type="ORF">FOB82_03120</name>
</gene>
<dbReference type="KEGG" id="cxe:FOB82_03120"/>
<dbReference type="AlphaFoldDB" id="A0A6B8TDT1"/>
<protein>
    <submittedName>
        <fullName evidence="2">Phage regulatory protein/antirepressor Ant</fullName>
    </submittedName>
</protein>
<evidence type="ECO:0000259" key="1">
    <source>
        <dbReference type="Pfam" id="PF03374"/>
    </source>
</evidence>
<sequence>MMNELVHTNADGTPTTTTEIIAAGTGLQHASVIKLIRTNLTDFEEFGRVGFEIQTFETAGGPQTREVAVLNREHAMFAMTMFRNNAVVIEFKKALIRAFTEMEKRLAAPVIDGASITRMELIQIAMNAETERLQLEAKNKELEPKAEAYDSFLDATGKYSVGNVGKMLGIGQNKLFRELRNRGVFIASGSKRNTPYQKYMHHFEVIPHEFEKKNGDFGCSYTTYVQPSGIDFIRKKLGFERIDPPLPGVDKREAGAA</sequence>
<organism evidence="2 3">
    <name type="scientific">Corynebacterium xerosis</name>
    <dbReference type="NCBI Taxonomy" id="1725"/>
    <lineage>
        <taxon>Bacteria</taxon>
        <taxon>Bacillati</taxon>
        <taxon>Actinomycetota</taxon>
        <taxon>Actinomycetes</taxon>
        <taxon>Mycobacteriales</taxon>
        <taxon>Corynebacteriaceae</taxon>
        <taxon>Corynebacterium</taxon>
    </lineage>
</organism>
<proteinExistence type="predicted"/>
<reference evidence="2 3" key="1">
    <citation type="submission" date="2019-11" db="EMBL/GenBank/DDBJ databases">
        <title>FDA dAtabase for Regulatory Grade micrObial Sequences (FDA-ARGOS): Supporting development and validation of Infectious Disease Dx tests.</title>
        <authorList>
            <person name="Kerrigan L."/>
            <person name="Long C."/>
            <person name="Tallon L."/>
            <person name="Sadzewicz L."/>
            <person name="Vavikolanu K."/>
            <person name="Mehta A."/>
            <person name="Aluvathingal J."/>
            <person name="Nadendla S."/>
            <person name="Yan Y."/>
            <person name="Sichtig H."/>
        </authorList>
    </citation>
    <scope>NUCLEOTIDE SEQUENCE [LARGE SCALE GENOMIC DNA]</scope>
    <source>
        <strain evidence="2 3">FDAARGOS_674</strain>
    </source>
</reference>
<dbReference type="InterPro" id="IPR005039">
    <property type="entry name" value="Ant_C"/>
</dbReference>
<dbReference type="Proteomes" id="UP000426857">
    <property type="component" value="Chromosome"/>
</dbReference>